<reference evidence="3 4" key="1">
    <citation type="submission" date="2022-07" db="EMBL/GenBank/DDBJ databases">
        <title>Genome-wide signatures of adaptation to extreme environments.</title>
        <authorList>
            <person name="Cho C.H."/>
            <person name="Yoon H.S."/>
        </authorList>
    </citation>
    <scope>NUCLEOTIDE SEQUENCE [LARGE SCALE GENOMIC DNA]</scope>
    <source>
        <strain evidence="3 4">DBV 063 E5</strain>
    </source>
</reference>
<keyword evidence="4" id="KW-1185">Reference proteome</keyword>
<evidence type="ECO:0000313" key="4">
    <source>
        <dbReference type="Proteomes" id="UP001301350"/>
    </source>
</evidence>
<dbReference type="EMBL" id="JANCYW010000013">
    <property type="protein sequence ID" value="KAK4537705.1"/>
    <property type="molecule type" value="Genomic_DNA"/>
</dbReference>
<dbReference type="SUPFAM" id="SSF53335">
    <property type="entry name" value="S-adenosyl-L-methionine-dependent methyltransferases"/>
    <property type="match status" value="1"/>
</dbReference>
<keyword evidence="1" id="KW-0812">Transmembrane</keyword>
<evidence type="ECO:0000313" key="3">
    <source>
        <dbReference type="EMBL" id="KAK4537705.1"/>
    </source>
</evidence>
<dbReference type="NCBIfam" id="TIGR01444">
    <property type="entry name" value="fkbM_fam"/>
    <property type="match status" value="1"/>
</dbReference>
<dbReference type="InterPro" id="IPR006342">
    <property type="entry name" value="FkbM_mtfrase"/>
</dbReference>
<keyword evidence="1" id="KW-0472">Membrane</keyword>
<dbReference type="InterPro" id="IPR029063">
    <property type="entry name" value="SAM-dependent_MTases_sf"/>
</dbReference>
<dbReference type="InterPro" id="IPR052514">
    <property type="entry name" value="SAM-dependent_MTase"/>
</dbReference>
<evidence type="ECO:0000256" key="1">
    <source>
        <dbReference type="SAM" id="Phobius"/>
    </source>
</evidence>
<keyword evidence="1" id="KW-1133">Transmembrane helix</keyword>
<dbReference type="PANTHER" id="PTHR34203:SF13">
    <property type="entry name" value="EXPRESSED PROTEIN"/>
    <property type="match status" value="1"/>
</dbReference>
<dbReference type="Gene3D" id="3.40.50.150">
    <property type="entry name" value="Vaccinia Virus protein VP39"/>
    <property type="match status" value="1"/>
</dbReference>
<dbReference type="Pfam" id="PF05050">
    <property type="entry name" value="Methyltransf_21"/>
    <property type="match status" value="1"/>
</dbReference>
<feature type="domain" description="Methyltransferase FkbM" evidence="2">
    <location>
        <begin position="178"/>
        <end position="345"/>
    </location>
</feature>
<feature type="transmembrane region" description="Helical" evidence="1">
    <location>
        <begin position="34"/>
        <end position="51"/>
    </location>
</feature>
<organism evidence="3 4">
    <name type="scientific">Cyanidium caldarium</name>
    <name type="common">Red alga</name>
    <dbReference type="NCBI Taxonomy" id="2771"/>
    <lineage>
        <taxon>Eukaryota</taxon>
        <taxon>Rhodophyta</taxon>
        <taxon>Bangiophyceae</taxon>
        <taxon>Cyanidiales</taxon>
        <taxon>Cyanidiaceae</taxon>
        <taxon>Cyanidium</taxon>
    </lineage>
</organism>
<proteinExistence type="predicted"/>
<dbReference type="AlphaFoldDB" id="A0AAV9J058"/>
<sequence>MRTFGSYWTALHRGVTGARGAWKERLPNVTPASVLWWTAALAGLFLLLLGLHPRSAPPPAIISTYPAPQLRGLWKRSDASRAAYAAISAERALEQFSKADRGTLEKLRIGRYVPENDQRLPAHERPSGYYFMSLTPDLVGDAMLRSGGFWDEPYLHAIFDVARRWTPHDHGRSKIVLDVGMNFGTFALYTAALGYQVHAFEMQPNVAAIVQLALRMNGRIGERVTIHHVAVSDELNGNVSFYDSTGNLGMAGALPVNDAYAIPGVAVPAMRMDAVLRLHEQVTGTRLPPIFFVKIDVEGHDLHALRSFGRWWLARIDHVVIEVKESEVYAQCGRLLVEAGFLCQYVTDSRRPHPHRFTSVPADSFPDYGALWCARPRAVTAMKRTMVESTGM</sequence>
<gene>
    <name evidence="3" type="ORF">CDCA_CDCA13G3730</name>
</gene>
<dbReference type="Proteomes" id="UP001301350">
    <property type="component" value="Unassembled WGS sequence"/>
</dbReference>
<protein>
    <recommendedName>
        <fullName evidence="2">Methyltransferase FkbM domain-containing protein</fullName>
    </recommendedName>
</protein>
<dbReference type="PANTHER" id="PTHR34203">
    <property type="entry name" value="METHYLTRANSFERASE, FKBM FAMILY PROTEIN"/>
    <property type="match status" value="1"/>
</dbReference>
<accession>A0AAV9J058</accession>
<name>A0AAV9J058_CYACA</name>
<comment type="caution">
    <text evidence="3">The sequence shown here is derived from an EMBL/GenBank/DDBJ whole genome shotgun (WGS) entry which is preliminary data.</text>
</comment>
<evidence type="ECO:0000259" key="2">
    <source>
        <dbReference type="Pfam" id="PF05050"/>
    </source>
</evidence>